<dbReference type="Pfam" id="PF25917">
    <property type="entry name" value="BSH_RND"/>
    <property type="match status" value="1"/>
</dbReference>
<keyword evidence="5" id="KW-1185">Reference proteome</keyword>
<gene>
    <name evidence="4" type="ORF">EHE19_002030</name>
</gene>
<dbReference type="PANTHER" id="PTHR30469">
    <property type="entry name" value="MULTIDRUG RESISTANCE PROTEIN MDTA"/>
    <property type="match status" value="1"/>
</dbReference>
<name>A0A4U7JHC9_9FIRM</name>
<keyword evidence="2" id="KW-0812">Transmembrane</keyword>
<dbReference type="KEGG" id="rher:EHE19_002030"/>
<accession>A0A4U7JHC9</accession>
<evidence type="ECO:0000259" key="3">
    <source>
        <dbReference type="Pfam" id="PF25917"/>
    </source>
</evidence>
<dbReference type="Proteomes" id="UP000306409">
    <property type="component" value="Chromosome"/>
</dbReference>
<dbReference type="AlphaFoldDB" id="A0A4U7JHC9"/>
<dbReference type="RefSeq" id="WP_137697687.1">
    <property type="nucleotide sequence ID" value="NZ_CP061336.1"/>
</dbReference>
<dbReference type="EMBL" id="CP061336">
    <property type="protein sequence ID" value="QNU67343.1"/>
    <property type="molecule type" value="Genomic_DNA"/>
</dbReference>
<feature type="transmembrane region" description="Helical" evidence="2">
    <location>
        <begin position="16"/>
        <end position="34"/>
    </location>
</feature>
<dbReference type="OrthoDB" id="1993375at2"/>
<evidence type="ECO:0000313" key="4">
    <source>
        <dbReference type="EMBL" id="QNU67343.1"/>
    </source>
</evidence>
<proteinExistence type="predicted"/>
<keyword evidence="2" id="KW-1133">Transmembrane helix</keyword>
<feature type="coiled-coil region" evidence="1">
    <location>
        <begin position="104"/>
        <end position="234"/>
    </location>
</feature>
<keyword evidence="2" id="KW-0472">Membrane</keyword>
<dbReference type="GO" id="GO:1990281">
    <property type="term" value="C:efflux pump complex"/>
    <property type="evidence" value="ECO:0007669"/>
    <property type="project" value="TreeGrafter"/>
</dbReference>
<evidence type="ECO:0000313" key="5">
    <source>
        <dbReference type="Proteomes" id="UP000306409"/>
    </source>
</evidence>
<feature type="domain" description="Multidrug resistance protein MdtA-like barrel-sandwich hybrid" evidence="3">
    <location>
        <begin position="81"/>
        <end position="270"/>
    </location>
</feature>
<keyword evidence="1" id="KW-0175">Coiled coil</keyword>
<evidence type="ECO:0000256" key="1">
    <source>
        <dbReference type="SAM" id="Coils"/>
    </source>
</evidence>
<dbReference type="Gene3D" id="2.40.50.100">
    <property type="match status" value="2"/>
</dbReference>
<dbReference type="InterPro" id="IPR058625">
    <property type="entry name" value="MdtA-like_BSH"/>
</dbReference>
<organism evidence="4 5">
    <name type="scientific">Ruminiclostridium herbifermentans</name>
    <dbReference type="NCBI Taxonomy" id="2488810"/>
    <lineage>
        <taxon>Bacteria</taxon>
        <taxon>Bacillati</taxon>
        <taxon>Bacillota</taxon>
        <taxon>Clostridia</taxon>
        <taxon>Eubacteriales</taxon>
        <taxon>Oscillospiraceae</taxon>
        <taxon>Ruminiclostridium</taxon>
    </lineage>
</organism>
<dbReference type="GO" id="GO:0015562">
    <property type="term" value="F:efflux transmembrane transporter activity"/>
    <property type="evidence" value="ECO:0007669"/>
    <property type="project" value="TreeGrafter"/>
</dbReference>
<protein>
    <submittedName>
        <fullName evidence="4">Biotin/lipoyl-binding protein</fullName>
    </submittedName>
</protein>
<dbReference type="SUPFAM" id="SSF111369">
    <property type="entry name" value="HlyD-like secretion proteins"/>
    <property type="match status" value="2"/>
</dbReference>
<reference evidence="4 5" key="1">
    <citation type="submission" date="2020-09" db="EMBL/GenBank/DDBJ databases">
        <title>Characterization and genome sequencing of Ruminiclostridium sp. nov. MA18.</title>
        <authorList>
            <person name="Rettenmaier R."/>
            <person name="Kowollik M.-L."/>
            <person name="Liebl W."/>
            <person name="Zverlov V."/>
        </authorList>
    </citation>
    <scope>NUCLEOTIDE SEQUENCE [LARGE SCALE GENOMIC DNA]</scope>
    <source>
        <strain evidence="4 5">MA18</strain>
    </source>
</reference>
<dbReference type="PRINTS" id="PR01490">
    <property type="entry name" value="RTXTOXIND"/>
</dbReference>
<sequence length="433" mass="48915">MEAIQTEAQTYKKKKLVRNAAIIFITVVVLLTFFSKTINNFLLPEIEITSPRAGTLTKEITAQGEVVPLNTETINAYGNWKITDVKVKEGTEVKKGEILATIDVSDMKLEIKKMELNLLKMENSLKLYQNGTQAIDLEQYRDEVQLAQNEVDKAQKKLEEQKKLFSLDAVALESVNDAEEQLDKAKREYEQKQKLLKQKEDEIKKNGEDYQTIIKEKQAELELCRIELETIKKNSPQGGTIKSPVDGLIKSLSIEKGSVANSGQTLFEIIKRETDTYIKWTLDSKRAGEVDKRAEVMFSIAEPEKLEFSGAIKEKKYLLNEGTYQYLAEVKKEGLNLEIGQKVDVLVKKSSTPYPKLVPNSSITKEIGKSCVYVMKTKNGIMGEERYVQKVEVTVDESDNFYSAISGGGLTEDDKVVTFSSKPLSDKIQVKLR</sequence>
<evidence type="ECO:0000256" key="2">
    <source>
        <dbReference type="SAM" id="Phobius"/>
    </source>
</evidence>
<dbReference type="Gene3D" id="2.40.420.20">
    <property type="match status" value="1"/>
</dbReference>